<reference evidence="2" key="1">
    <citation type="journal article" date="2014" name="Int. J. Syst. Evol. Microbiol.">
        <title>Complete genome sequence of Corynebacterium casei LMG S-19264T (=DSM 44701T), isolated from a smear-ripened cheese.</title>
        <authorList>
            <consortium name="US DOE Joint Genome Institute (JGI-PGF)"/>
            <person name="Walter F."/>
            <person name="Albersmeier A."/>
            <person name="Kalinowski J."/>
            <person name="Ruckert C."/>
        </authorList>
    </citation>
    <scope>NUCLEOTIDE SEQUENCE</scope>
    <source>
        <strain evidence="2">CGMCC 1.12919</strain>
    </source>
</reference>
<accession>A0A916TYY7</accession>
<evidence type="ECO:0000313" key="3">
    <source>
        <dbReference type="Proteomes" id="UP000637002"/>
    </source>
</evidence>
<gene>
    <name evidence="2" type="ORF">GCM10010994_09600</name>
</gene>
<evidence type="ECO:0000313" key="2">
    <source>
        <dbReference type="EMBL" id="GGC52610.1"/>
    </source>
</evidence>
<sequence length="62" mass="6592">MRKKRSAWPPFRKAAAANARDADQRCRGERASRLAGRDKGKLQVQAAGNVPAAALSSSNSAL</sequence>
<feature type="compositionally biased region" description="Basic and acidic residues" evidence="1">
    <location>
        <begin position="20"/>
        <end position="41"/>
    </location>
</feature>
<evidence type="ECO:0000256" key="1">
    <source>
        <dbReference type="SAM" id="MobiDB-lite"/>
    </source>
</evidence>
<protein>
    <submittedName>
        <fullName evidence="2">Uncharacterized protein</fullName>
    </submittedName>
</protein>
<dbReference type="EMBL" id="BMGG01000002">
    <property type="protein sequence ID" value="GGC52610.1"/>
    <property type="molecule type" value="Genomic_DNA"/>
</dbReference>
<keyword evidence="3" id="KW-1185">Reference proteome</keyword>
<feature type="region of interest" description="Disordered" evidence="1">
    <location>
        <begin position="1"/>
        <end position="43"/>
    </location>
</feature>
<name>A0A916TYY7_9HYPH</name>
<dbReference type="AlphaFoldDB" id="A0A916TYY7"/>
<dbReference type="Proteomes" id="UP000637002">
    <property type="component" value="Unassembled WGS sequence"/>
</dbReference>
<organism evidence="2 3">
    <name type="scientific">Chelatococcus reniformis</name>
    <dbReference type="NCBI Taxonomy" id="1494448"/>
    <lineage>
        <taxon>Bacteria</taxon>
        <taxon>Pseudomonadati</taxon>
        <taxon>Pseudomonadota</taxon>
        <taxon>Alphaproteobacteria</taxon>
        <taxon>Hyphomicrobiales</taxon>
        <taxon>Chelatococcaceae</taxon>
        <taxon>Chelatococcus</taxon>
    </lineage>
</organism>
<comment type="caution">
    <text evidence="2">The sequence shown here is derived from an EMBL/GenBank/DDBJ whole genome shotgun (WGS) entry which is preliminary data.</text>
</comment>
<proteinExistence type="predicted"/>
<reference evidence="2" key="2">
    <citation type="submission" date="2020-09" db="EMBL/GenBank/DDBJ databases">
        <authorList>
            <person name="Sun Q."/>
            <person name="Zhou Y."/>
        </authorList>
    </citation>
    <scope>NUCLEOTIDE SEQUENCE</scope>
    <source>
        <strain evidence="2">CGMCC 1.12919</strain>
    </source>
</reference>